<reference evidence="2 3" key="1">
    <citation type="submission" date="2019-07" db="EMBL/GenBank/DDBJ databases">
        <title>Genomics analysis of Aphanomyces spp. identifies a new class of oomycete effector associated with host adaptation.</title>
        <authorList>
            <person name="Gaulin E."/>
        </authorList>
    </citation>
    <scope>NUCLEOTIDE SEQUENCE [LARGE SCALE GENOMIC DNA]</scope>
    <source>
        <strain evidence="2 3">ATCC 201684</strain>
    </source>
</reference>
<evidence type="ECO:0000313" key="2">
    <source>
        <dbReference type="EMBL" id="KAF0733390.1"/>
    </source>
</evidence>
<dbReference type="AlphaFoldDB" id="A0A6G0X0I7"/>
<proteinExistence type="predicted"/>
<name>A0A6G0X0I7_9STRA</name>
<sequence length="306" mass="34983">MERPATPPTQFQHRDELIGYRSSYIPKPESRAGPQSYDVRCSFDRTPPPSIEIRRCIHLLYGRDFCRAQRKCKDEHVVALSPPPPQPSPHPAAQRKHVRSHSLTTLIPPGEALASPPGHMRSRSFSISDLNVSKLLLPEPEPEVKHKSKTSTKWKKLGEHLWHEKSKMLLNALLFTPPRHPYIERRNEVQNPLFHDHQCNSCQSSAVSNTTKTNFDSFIAGYFRNTSTQGSVHSQAKSPDTKTTQSKWAKWRQYPSDKRPQWTSNSPSRIDRKAAKRSSSTVTYSDFLAKTNSYTRRASLKARLHV</sequence>
<feature type="compositionally biased region" description="Polar residues" evidence="1">
    <location>
        <begin position="229"/>
        <end position="247"/>
    </location>
</feature>
<dbReference type="VEuPathDB" id="FungiDB:AeMF1_009082"/>
<organism evidence="2 3">
    <name type="scientific">Aphanomyces euteiches</name>
    <dbReference type="NCBI Taxonomy" id="100861"/>
    <lineage>
        <taxon>Eukaryota</taxon>
        <taxon>Sar</taxon>
        <taxon>Stramenopiles</taxon>
        <taxon>Oomycota</taxon>
        <taxon>Saprolegniomycetes</taxon>
        <taxon>Saprolegniales</taxon>
        <taxon>Verrucalvaceae</taxon>
        <taxon>Aphanomyces</taxon>
    </lineage>
</organism>
<protein>
    <submittedName>
        <fullName evidence="2">Uncharacterized protein</fullName>
    </submittedName>
</protein>
<comment type="caution">
    <text evidence="2">The sequence shown here is derived from an EMBL/GenBank/DDBJ whole genome shotgun (WGS) entry which is preliminary data.</text>
</comment>
<keyword evidence="3" id="KW-1185">Reference proteome</keyword>
<dbReference type="Proteomes" id="UP000481153">
    <property type="component" value="Unassembled WGS sequence"/>
</dbReference>
<accession>A0A6G0X0I7</accession>
<feature type="compositionally biased region" description="Pro residues" evidence="1">
    <location>
        <begin position="81"/>
        <end position="90"/>
    </location>
</feature>
<dbReference type="EMBL" id="VJMJ01000122">
    <property type="protein sequence ID" value="KAF0733390.1"/>
    <property type="molecule type" value="Genomic_DNA"/>
</dbReference>
<gene>
    <name evidence="2" type="ORF">Ae201684_009637</name>
</gene>
<evidence type="ECO:0000313" key="3">
    <source>
        <dbReference type="Proteomes" id="UP000481153"/>
    </source>
</evidence>
<feature type="region of interest" description="Disordered" evidence="1">
    <location>
        <begin position="229"/>
        <end position="277"/>
    </location>
</feature>
<feature type="region of interest" description="Disordered" evidence="1">
    <location>
        <begin position="78"/>
        <end position="101"/>
    </location>
</feature>
<evidence type="ECO:0000256" key="1">
    <source>
        <dbReference type="SAM" id="MobiDB-lite"/>
    </source>
</evidence>